<evidence type="ECO:0008006" key="4">
    <source>
        <dbReference type="Google" id="ProtNLM"/>
    </source>
</evidence>
<evidence type="ECO:0000313" key="3">
    <source>
        <dbReference type="Proteomes" id="UP000803844"/>
    </source>
</evidence>
<dbReference type="GeneID" id="63835065"/>
<accession>A0A9P4XTV4</accession>
<gene>
    <name evidence="2" type="ORF">M406DRAFT_268404</name>
</gene>
<dbReference type="RefSeq" id="XP_040772131.1">
    <property type="nucleotide sequence ID" value="XM_040917936.1"/>
</dbReference>
<dbReference type="InterPro" id="IPR044053">
    <property type="entry name" value="AsaB-like"/>
</dbReference>
<reference evidence="2" key="1">
    <citation type="journal article" date="2020" name="Phytopathology">
        <title>Genome sequence of the chestnut blight fungus Cryphonectria parasitica EP155: A fundamental resource for an archetypical invasive plant pathogen.</title>
        <authorList>
            <person name="Crouch J.A."/>
            <person name="Dawe A."/>
            <person name="Aerts A."/>
            <person name="Barry K."/>
            <person name="Churchill A.C.L."/>
            <person name="Grimwood J."/>
            <person name="Hillman B."/>
            <person name="Milgroom M.G."/>
            <person name="Pangilinan J."/>
            <person name="Smith M."/>
            <person name="Salamov A."/>
            <person name="Schmutz J."/>
            <person name="Yadav J."/>
            <person name="Grigoriev I.V."/>
            <person name="Nuss D."/>
        </authorList>
    </citation>
    <scope>NUCLEOTIDE SEQUENCE</scope>
    <source>
        <strain evidence="2">EP155</strain>
    </source>
</reference>
<dbReference type="PANTHER" id="PTHR34598:SF3">
    <property type="entry name" value="OXIDOREDUCTASE AN1597"/>
    <property type="match status" value="1"/>
</dbReference>
<comment type="similarity">
    <text evidence="1">Belongs to the asaB hydroxylase/desaturase family.</text>
</comment>
<dbReference type="AlphaFoldDB" id="A0A9P4XTV4"/>
<dbReference type="NCBIfam" id="NF041278">
    <property type="entry name" value="CmcJ_NvfI_EfuI"/>
    <property type="match status" value="1"/>
</dbReference>
<protein>
    <recommendedName>
        <fullName evidence="4">Methyltransferase</fullName>
    </recommendedName>
</protein>
<dbReference type="PANTHER" id="PTHR34598">
    <property type="entry name" value="BLL6449 PROTEIN"/>
    <property type="match status" value="1"/>
</dbReference>
<proteinExistence type="inferred from homology"/>
<name>A0A9P4XTV4_CRYP1</name>
<dbReference type="OrthoDB" id="412788at2759"/>
<evidence type="ECO:0000256" key="1">
    <source>
        <dbReference type="ARBA" id="ARBA00023604"/>
    </source>
</evidence>
<comment type="caution">
    <text evidence="2">The sequence shown here is derived from an EMBL/GenBank/DDBJ whole genome shotgun (WGS) entry which is preliminary data.</text>
</comment>
<sequence>MPTSPRENRRDVRTKLKYYDDPGDGTLPLPVIVKRLTVLNSNTVTNERPYIEVDVTIKDVAGCEAEFNLDDHGFCFVRHNSSEKQFLDKTSIENVYFAEVQQLVKKITGASRVVLFDHKVRRGPSDWHKLGKNNRLNAGPLHRVHVDQSYAGAELALRQHLPDEADDLLRQRYQIINIWRPIQTIFKDPIAVADASSVSDDDLVAASVIKPTSVAETWTVRPNPDHRWFYKGAQQPDEVLLIKCFDSDTSVARRAPHSAFRDAAYDGGEDRQSIEVRVLVIYE</sequence>
<keyword evidence="3" id="KW-1185">Reference proteome</keyword>
<evidence type="ECO:0000313" key="2">
    <source>
        <dbReference type="EMBL" id="KAF3761152.1"/>
    </source>
</evidence>
<dbReference type="EMBL" id="MU032352">
    <property type="protein sequence ID" value="KAF3761152.1"/>
    <property type="molecule type" value="Genomic_DNA"/>
</dbReference>
<dbReference type="Proteomes" id="UP000803844">
    <property type="component" value="Unassembled WGS sequence"/>
</dbReference>
<organism evidence="2 3">
    <name type="scientific">Cryphonectria parasitica (strain ATCC 38755 / EP155)</name>
    <dbReference type="NCBI Taxonomy" id="660469"/>
    <lineage>
        <taxon>Eukaryota</taxon>
        <taxon>Fungi</taxon>
        <taxon>Dikarya</taxon>
        <taxon>Ascomycota</taxon>
        <taxon>Pezizomycotina</taxon>
        <taxon>Sordariomycetes</taxon>
        <taxon>Sordariomycetidae</taxon>
        <taxon>Diaporthales</taxon>
        <taxon>Cryphonectriaceae</taxon>
        <taxon>Cryphonectria-Endothia species complex</taxon>
        <taxon>Cryphonectria</taxon>
    </lineage>
</organism>
<dbReference type="GO" id="GO:0016491">
    <property type="term" value="F:oxidoreductase activity"/>
    <property type="evidence" value="ECO:0007669"/>
    <property type="project" value="InterPro"/>
</dbReference>